<dbReference type="PROSITE" id="PS00383">
    <property type="entry name" value="TYR_PHOSPHATASE_1"/>
    <property type="match status" value="1"/>
</dbReference>
<dbReference type="AlphaFoldDB" id="V5YN35"/>
<dbReference type="InterPro" id="IPR016130">
    <property type="entry name" value="Tyr_Pase_AS"/>
</dbReference>
<dbReference type="SUPFAM" id="SSF52799">
    <property type="entry name" value="(Phosphotyrosine protein) phosphatases II"/>
    <property type="match status" value="1"/>
</dbReference>
<protein>
    <submittedName>
        <fullName evidence="1">Dual specificity phosphatase</fullName>
    </submittedName>
</protein>
<geneLocation type="plasmid" evidence="1">
    <name>pM7012</name>
</geneLocation>
<organism evidence="1">
    <name type="scientific">Burkholderia sp. M701</name>
    <dbReference type="NCBI Taxonomy" id="326454"/>
    <lineage>
        <taxon>Bacteria</taxon>
        <taxon>Pseudomonadati</taxon>
        <taxon>Pseudomonadota</taxon>
        <taxon>Betaproteobacteria</taxon>
        <taxon>Burkholderiales</taxon>
        <taxon>Burkholderiaceae</taxon>
        <taxon>Burkholderia</taxon>
    </lineage>
</organism>
<dbReference type="RefSeq" id="WP_023842360.1">
    <property type="nucleotide sequence ID" value="NC_022995.1"/>
</dbReference>
<sequence length="144" mass="16407">MIGQRIHIGFYTWWEMIHRRGNPAGIVVSIRNPGAQLPEFEPGWNAIHYETFHDIDSRFHDFQMMTYGQAFRTAVFVERQARREEINEIAIHCQDGVSRSAAVAVAVAERLGISLEQPTDGANLLVLRKMRFALAVCRMLGPIL</sequence>
<dbReference type="Gene3D" id="3.90.190.10">
    <property type="entry name" value="Protein tyrosine phosphatase superfamily"/>
    <property type="match status" value="1"/>
</dbReference>
<keyword evidence="1" id="KW-0614">Plasmid</keyword>
<dbReference type="InterPro" id="IPR029021">
    <property type="entry name" value="Prot-tyrosine_phosphatase-like"/>
</dbReference>
<reference evidence="1" key="2">
    <citation type="submission" date="2024-06" db="EMBL/GenBank/DDBJ databases">
        <authorList>
            <person name="Sakai Y."/>
            <person name="Fujii T."/>
        </authorList>
    </citation>
    <scope>NUCLEOTIDE SEQUENCE</scope>
    <source>
        <strain evidence="1">M701</strain>
        <plasmid evidence="1">pM7012</plasmid>
    </source>
</reference>
<accession>V5YN35</accession>
<dbReference type="EMBL" id="AB853026">
    <property type="protein sequence ID" value="BAO18817.1"/>
    <property type="molecule type" value="Genomic_DNA"/>
</dbReference>
<reference evidence="1" key="1">
    <citation type="journal article" date="2014" name="Microbiology">
        <title>A 2,4-dichlorophenoxyacetic acid degradation plasmid pM7012 discloses distribution of an unclassified megaplasmid group across bacterial species.</title>
        <authorList>
            <person name="Sakai Y."/>
            <person name="Ogawa N."/>
            <person name="Shimomura Y."/>
            <person name="Fujii T."/>
        </authorList>
    </citation>
    <scope>NUCLEOTIDE SEQUENCE</scope>
    <source>
        <strain evidence="1">M701</strain>
    </source>
</reference>
<proteinExistence type="predicted"/>
<name>V5YN35_9BURK</name>
<evidence type="ECO:0000313" key="1">
    <source>
        <dbReference type="EMBL" id="BAO18817.1"/>
    </source>
</evidence>